<evidence type="ECO:0000313" key="2">
    <source>
        <dbReference type="EMBL" id="CBL23373.1"/>
    </source>
</evidence>
<gene>
    <name evidence="2" type="ORF">CK5_19930</name>
</gene>
<keyword evidence="2" id="KW-0223">Dioxygenase</keyword>
<dbReference type="CDD" id="cd06587">
    <property type="entry name" value="VOC"/>
    <property type="match status" value="1"/>
</dbReference>
<reference evidence="2 3" key="1">
    <citation type="submission" date="2010-03" db="EMBL/GenBank/DDBJ databases">
        <title>The genome sequence of Ruminococcus obeum A2-162.</title>
        <authorList>
            <consortium name="metaHIT consortium -- http://www.metahit.eu/"/>
            <person name="Pajon A."/>
            <person name="Turner K."/>
            <person name="Parkhill J."/>
            <person name="Duncan S."/>
            <person name="Flint H."/>
        </authorList>
    </citation>
    <scope>NUCLEOTIDE SEQUENCE [LARGE SCALE GENOMIC DNA]</scope>
    <source>
        <strain evidence="2 3">A2-162</strain>
    </source>
</reference>
<dbReference type="AlphaFoldDB" id="D4LRG5"/>
<keyword evidence="2" id="KW-0560">Oxidoreductase</keyword>
<proteinExistence type="predicted"/>
<dbReference type="Proteomes" id="UP000008955">
    <property type="component" value="Chromosome"/>
</dbReference>
<sequence>MKFKMIYENYNVPDLDRSIKFYNEALDLHEVRRKTTDNFIIVYLSNDVSNFELELT</sequence>
<dbReference type="Pfam" id="PF00903">
    <property type="entry name" value="Glyoxalase"/>
    <property type="match status" value="1"/>
</dbReference>
<evidence type="ECO:0000313" key="3">
    <source>
        <dbReference type="Proteomes" id="UP000008955"/>
    </source>
</evidence>
<keyword evidence="3" id="KW-1185">Reference proteome</keyword>
<name>D4LRG5_9FIRM</name>
<dbReference type="Gene3D" id="3.10.180.10">
    <property type="entry name" value="2,3-Dihydroxybiphenyl 1,2-Dioxygenase, domain 1"/>
    <property type="match status" value="1"/>
</dbReference>
<dbReference type="PATRIC" id="fig|657314.3.peg.1855"/>
<dbReference type="InterPro" id="IPR029068">
    <property type="entry name" value="Glyas_Bleomycin-R_OHBP_Dase"/>
</dbReference>
<protein>
    <submittedName>
        <fullName evidence="2">Glyoxalase/Bleomycin resistance protein/Dioxygenase superfamily</fullName>
    </submittedName>
</protein>
<dbReference type="HOGENOM" id="CLU_2763921_0_0_9"/>
<accession>D4LRG5</accession>
<organism evidence="2 3">
    <name type="scientific">Blautia obeum A2-162</name>
    <dbReference type="NCBI Taxonomy" id="657314"/>
    <lineage>
        <taxon>Bacteria</taxon>
        <taxon>Bacillati</taxon>
        <taxon>Bacillota</taxon>
        <taxon>Clostridia</taxon>
        <taxon>Lachnospirales</taxon>
        <taxon>Lachnospiraceae</taxon>
        <taxon>Blautia</taxon>
    </lineage>
</organism>
<dbReference type="SUPFAM" id="SSF54593">
    <property type="entry name" value="Glyoxalase/Bleomycin resistance protein/Dihydroxybiphenyl dioxygenase"/>
    <property type="match status" value="1"/>
</dbReference>
<evidence type="ECO:0000259" key="1">
    <source>
        <dbReference type="Pfam" id="PF00903"/>
    </source>
</evidence>
<feature type="domain" description="Glyoxalase/fosfomycin resistance/dioxygenase" evidence="1">
    <location>
        <begin position="10"/>
        <end position="35"/>
    </location>
</feature>
<dbReference type="EMBL" id="FP929054">
    <property type="protein sequence ID" value="CBL23373.1"/>
    <property type="molecule type" value="Genomic_DNA"/>
</dbReference>
<reference evidence="2 3" key="2">
    <citation type="submission" date="2010-03" db="EMBL/GenBank/DDBJ databases">
        <authorList>
            <person name="Pajon A."/>
        </authorList>
    </citation>
    <scope>NUCLEOTIDE SEQUENCE [LARGE SCALE GENOMIC DNA]</scope>
    <source>
        <strain evidence="2 3">A2-162</strain>
    </source>
</reference>
<dbReference type="GO" id="GO:0051213">
    <property type="term" value="F:dioxygenase activity"/>
    <property type="evidence" value="ECO:0007669"/>
    <property type="project" value="UniProtKB-KW"/>
</dbReference>
<dbReference type="KEGG" id="rob:CK5_19930"/>
<dbReference type="InterPro" id="IPR004360">
    <property type="entry name" value="Glyas_Fos-R_dOase_dom"/>
</dbReference>